<gene>
    <name evidence="2" type="ORF">VA596_34505</name>
</gene>
<sequence length="361" mass="36281">MLTFPNSSAMDATASSGGPITILPQIVTGQPEQIAKHVLDLVKKAEQFLSMYTELTKAADQLGKIWSGAASESALKKITDSLDQLTKIIGVVQKGAELLGISGTLIKTAQEAYRAVVSAVNPTVASLMSNPWTYGAAVALSTGTSASLRAFITSIGALLKALGAVDLAQQITQLATVIGEIEKLFHHDTGTTGATTPSAGTTPVTAPQAPSPVASPAGQQAASSGNPTPGGVGIPQQPSFTDYTPPALATGGGSSGATTPVTANGNPLDPSNSWIAVNPAQNGATVPTQPAPVTQPVTQPAPVTGGAGAIGGANEVTIHTNLATGESTVEAPGGQDFDLDIALDYNGKHFSQHVGYDAAGN</sequence>
<evidence type="ECO:0000313" key="3">
    <source>
        <dbReference type="Proteomes" id="UP001304298"/>
    </source>
</evidence>
<evidence type="ECO:0000313" key="2">
    <source>
        <dbReference type="EMBL" id="MEA5364687.1"/>
    </source>
</evidence>
<dbReference type="RefSeq" id="WP_323332660.1">
    <property type="nucleotide sequence ID" value="NZ_JAYFSI010000010.1"/>
</dbReference>
<reference evidence="2 3" key="1">
    <citation type="submission" date="2023-12" db="EMBL/GenBank/DDBJ databases">
        <title>Amycolatopsis sp. V23-08.</title>
        <authorList>
            <person name="Somphong A."/>
        </authorList>
    </citation>
    <scope>NUCLEOTIDE SEQUENCE [LARGE SCALE GENOMIC DNA]</scope>
    <source>
        <strain evidence="2 3">V23-08</strain>
    </source>
</reference>
<comment type="caution">
    <text evidence="2">The sequence shown here is derived from an EMBL/GenBank/DDBJ whole genome shotgun (WGS) entry which is preliminary data.</text>
</comment>
<feature type="region of interest" description="Disordered" evidence="1">
    <location>
        <begin position="188"/>
        <end position="264"/>
    </location>
</feature>
<dbReference type="Gene3D" id="1.10.287.1060">
    <property type="entry name" value="ESAT-6-like"/>
    <property type="match status" value="1"/>
</dbReference>
<dbReference type="EMBL" id="JAYFSI010000010">
    <property type="protein sequence ID" value="MEA5364687.1"/>
    <property type="molecule type" value="Genomic_DNA"/>
</dbReference>
<evidence type="ECO:0000256" key="1">
    <source>
        <dbReference type="SAM" id="MobiDB-lite"/>
    </source>
</evidence>
<name>A0ABU5REI3_9PSEU</name>
<dbReference type="Proteomes" id="UP001304298">
    <property type="component" value="Unassembled WGS sequence"/>
</dbReference>
<feature type="compositionally biased region" description="Low complexity" evidence="1">
    <location>
        <begin position="190"/>
        <end position="225"/>
    </location>
</feature>
<proteinExistence type="predicted"/>
<protein>
    <recommendedName>
        <fullName evidence="4">WXG100 family type VII secretion target</fullName>
    </recommendedName>
</protein>
<accession>A0ABU5REI3</accession>
<keyword evidence="3" id="KW-1185">Reference proteome</keyword>
<evidence type="ECO:0008006" key="4">
    <source>
        <dbReference type="Google" id="ProtNLM"/>
    </source>
</evidence>
<organism evidence="2 3">
    <name type="scientific">Amycolatopsis heterodermiae</name>
    <dbReference type="NCBI Taxonomy" id="3110235"/>
    <lineage>
        <taxon>Bacteria</taxon>
        <taxon>Bacillati</taxon>
        <taxon>Actinomycetota</taxon>
        <taxon>Actinomycetes</taxon>
        <taxon>Pseudonocardiales</taxon>
        <taxon>Pseudonocardiaceae</taxon>
        <taxon>Amycolatopsis</taxon>
    </lineage>
</organism>